<dbReference type="AlphaFoldDB" id="A0A7X1PLS5"/>
<reference evidence="5 6" key="1">
    <citation type="submission" date="2019-10" db="EMBL/GenBank/DDBJ databases">
        <title>Pseudomonas dajingensis sp. nov., isolated from the profound head ulcers of farmed Murray cod (Maccullochella peelii peelii).</title>
        <authorList>
            <person name="Liu Y."/>
        </authorList>
    </citation>
    <scope>NUCLEOTIDE SEQUENCE [LARGE SCALE GENOMIC DNA]</scope>
    <source>
        <strain evidence="5 6">MC042</strain>
    </source>
</reference>
<dbReference type="InterPro" id="IPR050565">
    <property type="entry name" value="LYPA1-2/EST-like"/>
</dbReference>
<comment type="caution">
    <text evidence="5">The sequence shown here is derived from an EMBL/GenBank/DDBJ whole genome shotgun (WGS) entry which is preliminary data.</text>
</comment>
<dbReference type="Pfam" id="PF02230">
    <property type="entry name" value="Abhydrolase_2"/>
    <property type="match status" value="1"/>
</dbReference>
<dbReference type="RefSeq" id="WP_152897231.1">
    <property type="nucleotide sequence ID" value="NZ_CP191492.1"/>
</dbReference>
<keyword evidence="3" id="KW-0732">Signal</keyword>
<dbReference type="Gene3D" id="3.40.50.1820">
    <property type="entry name" value="alpha/beta hydrolase"/>
    <property type="match status" value="1"/>
</dbReference>
<sequence length="238" mass="26108">MIRCLALLALLAAPFVHADTLLHDDLPLRYLEQAPAETRDQPLVIFLHGYGSNEADLFGLHERLPATYTYLSVRAPQTLDADSFQWFRRQGQGAYDGVSEDLASSAELIGRFVRAAAAKYHTEPGKVVLVGFSQGAAMAYEVGLRHPQTVRGIAALSGKILPLLASQLRSEPGLQRLGIFIGHGTSDQRLPYSDGVEANRLLRGLALEPQFHAYPGMGHSISEVEIQDLDRWLRALAP</sequence>
<dbReference type="PANTHER" id="PTHR10655:SF17">
    <property type="entry name" value="LYSOPHOSPHOLIPASE-LIKE PROTEIN 1"/>
    <property type="match status" value="1"/>
</dbReference>
<dbReference type="SUPFAM" id="SSF53474">
    <property type="entry name" value="alpha/beta-Hydrolases"/>
    <property type="match status" value="1"/>
</dbReference>
<protein>
    <submittedName>
        <fullName evidence="5">Alpha/beta fold hydrolase</fullName>
    </submittedName>
</protein>
<feature type="signal peptide" evidence="3">
    <location>
        <begin position="1"/>
        <end position="18"/>
    </location>
</feature>
<dbReference type="PANTHER" id="PTHR10655">
    <property type="entry name" value="LYSOPHOSPHOLIPASE-RELATED"/>
    <property type="match status" value="1"/>
</dbReference>
<evidence type="ECO:0000256" key="3">
    <source>
        <dbReference type="SAM" id="SignalP"/>
    </source>
</evidence>
<comment type="similarity">
    <text evidence="1">Belongs to the AB hydrolase superfamily. AB hydrolase 2 family.</text>
</comment>
<feature type="chain" id="PRO_5030661416" evidence="3">
    <location>
        <begin position="19"/>
        <end position="238"/>
    </location>
</feature>
<name>A0A7X1PLS5_9PSED</name>
<dbReference type="GO" id="GO:0016787">
    <property type="term" value="F:hydrolase activity"/>
    <property type="evidence" value="ECO:0007669"/>
    <property type="project" value="UniProtKB-KW"/>
</dbReference>
<evidence type="ECO:0000256" key="1">
    <source>
        <dbReference type="ARBA" id="ARBA00006499"/>
    </source>
</evidence>
<dbReference type="EMBL" id="WHUV01000001">
    <property type="protein sequence ID" value="MQA53560.1"/>
    <property type="molecule type" value="Genomic_DNA"/>
</dbReference>
<feature type="domain" description="Phospholipase/carboxylesterase/thioesterase" evidence="4">
    <location>
        <begin position="36"/>
        <end position="235"/>
    </location>
</feature>
<keyword evidence="2 5" id="KW-0378">Hydrolase</keyword>
<gene>
    <name evidence="5" type="ORF">GDH07_09575</name>
</gene>
<dbReference type="InterPro" id="IPR003140">
    <property type="entry name" value="PLipase/COase/thioEstase"/>
</dbReference>
<dbReference type="InterPro" id="IPR029058">
    <property type="entry name" value="AB_hydrolase_fold"/>
</dbReference>
<dbReference type="Proteomes" id="UP000486534">
    <property type="component" value="Unassembled WGS sequence"/>
</dbReference>
<evidence type="ECO:0000313" key="6">
    <source>
        <dbReference type="Proteomes" id="UP000486534"/>
    </source>
</evidence>
<organism evidence="5 6">
    <name type="scientific">Pseudomonas piscis</name>
    <dbReference type="NCBI Taxonomy" id="2614538"/>
    <lineage>
        <taxon>Bacteria</taxon>
        <taxon>Pseudomonadati</taxon>
        <taxon>Pseudomonadota</taxon>
        <taxon>Gammaproteobacteria</taxon>
        <taxon>Pseudomonadales</taxon>
        <taxon>Pseudomonadaceae</taxon>
        <taxon>Pseudomonas</taxon>
    </lineage>
</organism>
<evidence type="ECO:0000259" key="4">
    <source>
        <dbReference type="Pfam" id="PF02230"/>
    </source>
</evidence>
<accession>A0A7X1PLS5</accession>
<proteinExistence type="inferred from homology"/>
<evidence type="ECO:0000256" key="2">
    <source>
        <dbReference type="ARBA" id="ARBA00022801"/>
    </source>
</evidence>
<evidence type="ECO:0000313" key="5">
    <source>
        <dbReference type="EMBL" id="MQA53560.1"/>
    </source>
</evidence>